<dbReference type="PANTHER" id="PTHR35400:SF3">
    <property type="entry name" value="SLL1072 PROTEIN"/>
    <property type="match status" value="1"/>
</dbReference>
<dbReference type="Pfam" id="PF05685">
    <property type="entry name" value="Uma2"/>
    <property type="match status" value="1"/>
</dbReference>
<dbReference type="InterPro" id="IPR011335">
    <property type="entry name" value="Restrct_endonuc-II-like"/>
</dbReference>
<comment type="caution">
    <text evidence="2">The sequence shown here is derived from an EMBL/GenBank/DDBJ whole genome shotgun (WGS) entry which is preliminary data.</text>
</comment>
<gene>
    <name evidence="2" type="ORF">RM572_25425</name>
</gene>
<dbReference type="InterPro" id="IPR012296">
    <property type="entry name" value="Nuclease_put_TT1808"/>
</dbReference>
<feature type="domain" description="Putative restriction endonuclease" evidence="1">
    <location>
        <begin position="30"/>
        <end position="184"/>
    </location>
</feature>
<proteinExistence type="predicted"/>
<accession>A0ABU2NYP2</accession>
<sequence>MRDETPAERGIAVAVVYERMREIAEEVSKVPEAWAVEVSGGEIHIMMSPAKRHELIVLRTARQLNRQLDTQSPGLAAHSGAEIEDPQAGVMRRPDLLVLPEAALDEAGDYVDPKDVNVVLEVVSKSNPENDYSGKMRDYPRIGVPFYVIIDPRLGTGVVLSEIGPGDEGPTYLRREPFAFGETVQIGQWTIDTAQFPLY</sequence>
<dbReference type="EMBL" id="JAVREQ010000030">
    <property type="protein sequence ID" value="MDT0382106.1"/>
    <property type="molecule type" value="Genomic_DNA"/>
</dbReference>
<keyword evidence="2" id="KW-0255">Endonuclease</keyword>
<dbReference type="GO" id="GO:0004519">
    <property type="term" value="F:endonuclease activity"/>
    <property type="evidence" value="ECO:0007669"/>
    <property type="project" value="UniProtKB-KW"/>
</dbReference>
<keyword evidence="2" id="KW-0540">Nuclease</keyword>
<protein>
    <submittedName>
        <fullName evidence="2">Uma2 family endonuclease</fullName>
    </submittedName>
</protein>
<dbReference type="RefSeq" id="WP_311675714.1">
    <property type="nucleotide sequence ID" value="NZ_JAVREQ010000030.1"/>
</dbReference>
<evidence type="ECO:0000313" key="3">
    <source>
        <dbReference type="Proteomes" id="UP001183414"/>
    </source>
</evidence>
<dbReference type="Gene3D" id="3.90.1570.10">
    <property type="entry name" value="tt1808, chain A"/>
    <property type="match status" value="1"/>
</dbReference>
<keyword evidence="3" id="KW-1185">Reference proteome</keyword>
<dbReference type="CDD" id="cd06260">
    <property type="entry name" value="DUF820-like"/>
    <property type="match status" value="1"/>
</dbReference>
<evidence type="ECO:0000313" key="2">
    <source>
        <dbReference type="EMBL" id="MDT0382106.1"/>
    </source>
</evidence>
<dbReference type="SUPFAM" id="SSF52980">
    <property type="entry name" value="Restriction endonuclease-like"/>
    <property type="match status" value="1"/>
</dbReference>
<organism evidence="2 3">
    <name type="scientific">Streptomyces hazeniae</name>
    <dbReference type="NCBI Taxonomy" id="3075538"/>
    <lineage>
        <taxon>Bacteria</taxon>
        <taxon>Bacillati</taxon>
        <taxon>Actinomycetota</taxon>
        <taxon>Actinomycetes</taxon>
        <taxon>Kitasatosporales</taxon>
        <taxon>Streptomycetaceae</taxon>
        <taxon>Streptomyces</taxon>
    </lineage>
</organism>
<dbReference type="Proteomes" id="UP001183414">
    <property type="component" value="Unassembled WGS sequence"/>
</dbReference>
<reference evidence="3" key="1">
    <citation type="submission" date="2023-07" db="EMBL/GenBank/DDBJ databases">
        <title>30 novel species of actinomycetes from the DSMZ collection.</title>
        <authorList>
            <person name="Nouioui I."/>
        </authorList>
    </citation>
    <scope>NUCLEOTIDE SEQUENCE [LARGE SCALE GENOMIC DNA]</scope>
    <source>
        <strain evidence="3">DSM 42041</strain>
    </source>
</reference>
<evidence type="ECO:0000259" key="1">
    <source>
        <dbReference type="Pfam" id="PF05685"/>
    </source>
</evidence>
<keyword evidence="2" id="KW-0378">Hydrolase</keyword>
<dbReference type="PANTHER" id="PTHR35400">
    <property type="entry name" value="SLR1083 PROTEIN"/>
    <property type="match status" value="1"/>
</dbReference>
<dbReference type="InterPro" id="IPR008538">
    <property type="entry name" value="Uma2"/>
</dbReference>
<name>A0ABU2NYP2_9ACTN</name>